<comment type="subunit">
    <text evidence="22">Interacts with cathepsin A (protective protein), beta-galactosidase and N-acetylgalactosamine-6-sulfate sulfatase in a multienzyme complex.</text>
</comment>
<evidence type="ECO:0000256" key="4">
    <source>
        <dbReference type="ARBA" id="ARBA00004236"/>
    </source>
</evidence>
<dbReference type="Gene3D" id="2.120.10.10">
    <property type="match status" value="1"/>
</dbReference>
<dbReference type="PANTHER" id="PTHR10628:SF25">
    <property type="entry name" value="SIALIDASE-1"/>
    <property type="match status" value="1"/>
</dbReference>
<dbReference type="GeneID" id="109484464"/>
<comment type="subcellular location">
    <subcellularLocation>
        <location evidence="4">Cell membrane</location>
    </subcellularLocation>
    <subcellularLocation>
        <location evidence="5">Cytoplasmic vesicle</location>
    </subcellularLocation>
    <subcellularLocation>
        <location evidence="3">Lysosome lumen</location>
    </subcellularLocation>
    <subcellularLocation>
        <location evidence="2">Lysosome membrane</location>
        <topology evidence="2">Peripheral membrane protein</topology>
        <orientation evidence="2">Lumenal side</orientation>
    </subcellularLocation>
</comment>
<evidence type="ECO:0000256" key="18">
    <source>
        <dbReference type="ARBA" id="ARBA00023277"/>
    </source>
</evidence>
<evidence type="ECO:0000256" key="11">
    <source>
        <dbReference type="ARBA" id="ARBA00022737"/>
    </source>
</evidence>
<dbReference type="Pfam" id="PF13088">
    <property type="entry name" value="BNR_2"/>
    <property type="match status" value="1"/>
</dbReference>
<dbReference type="EC" id="3.2.1.18" evidence="7"/>
<evidence type="ECO:0000256" key="23">
    <source>
        <dbReference type="ARBA" id="ARBA00040509"/>
    </source>
</evidence>
<evidence type="ECO:0000256" key="3">
    <source>
        <dbReference type="ARBA" id="ARBA00004227"/>
    </source>
</evidence>
<comment type="similarity">
    <text evidence="6">Belongs to the glycosyl hydrolase 33 family.</text>
</comment>
<reference evidence="28" key="1">
    <citation type="submission" date="2025-08" db="UniProtKB">
        <authorList>
            <consortium name="RefSeq"/>
        </authorList>
    </citation>
    <scope>IDENTIFICATION</scope>
    <source>
        <tissue evidence="28">Gonad</tissue>
    </source>
</reference>
<evidence type="ECO:0000256" key="2">
    <source>
        <dbReference type="ARBA" id="ARBA00004207"/>
    </source>
</evidence>
<keyword evidence="17" id="KW-0458">Lysosome</keyword>
<dbReference type="InterPro" id="IPR036278">
    <property type="entry name" value="Sialidase_sf"/>
</dbReference>
<keyword evidence="20" id="KW-0968">Cytoplasmic vesicle</keyword>
<dbReference type="InterPro" id="IPR011040">
    <property type="entry name" value="Sialidase"/>
</dbReference>
<keyword evidence="9" id="KW-0597">Phosphoprotein</keyword>
<name>A0A6P4ZQ27_BRABE</name>
<evidence type="ECO:0000256" key="9">
    <source>
        <dbReference type="ARBA" id="ARBA00022553"/>
    </source>
</evidence>
<evidence type="ECO:0000256" key="24">
    <source>
        <dbReference type="ARBA" id="ARBA00041332"/>
    </source>
</evidence>
<dbReference type="GO" id="GO:0009313">
    <property type="term" value="P:oligosaccharide catabolic process"/>
    <property type="evidence" value="ECO:0007669"/>
    <property type="project" value="TreeGrafter"/>
</dbReference>
<dbReference type="InterPro" id="IPR026856">
    <property type="entry name" value="Sialidase_fam"/>
</dbReference>
<evidence type="ECO:0000256" key="22">
    <source>
        <dbReference type="ARBA" id="ARBA00038519"/>
    </source>
</evidence>
<organism evidence="27 28">
    <name type="scientific">Branchiostoma belcheri</name>
    <name type="common">Amphioxus</name>
    <dbReference type="NCBI Taxonomy" id="7741"/>
    <lineage>
        <taxon>Eukaryota</taxon>
        <taxon>Metazoa</taxon>
        <taxon>Chordata</taxon>
        <taxon>Cephalochordata</taxon>
        <taxon>Leptocardii</taxon>
        <taxon>Amphioxiformes</taxon>
        <taxon>Branchiostomatidae</taxon>
        <taxon>Branchiostoma</taxon>
    </lineage>
</organism>
<keyword evidence="13" id="KW-0442">Lipid degradation</keyword>
<keyword evidence="14" id="KW-0443">Lipid metabolism</keyword>
<dbReference type="PANTHER" id="PTHR10628">
    <property type="entry name" value="SIALIDASE"/>
    <property type="match status" value="1"/>
</dbReference>
<dbReference type="OrthoDB" id="2739686at2759"/>
<dbReference type="GO" id="GO:0004308">
    <property type="term" value="F:exo-alpha-sialidase activity"/>
    <property type="evidence" value="ECO:0007669"/>
    <property type="project" value="UniProtKB-EC"/>
</dbReference>
<evidence type="ECO:0000256" key="20">
    <source>
        <dbReference type="ARBA" id="ARBA00023329"/>
    </source>
</evidence>
<dbReference type="GO" id="GO:0043202">
    <property type="term" value="C:lysosomal lumen"/>
    <property type="evidence" value="ECO:0007669"/>
    <property type="project" value="UniProtKB-SubCell"/>
</dbReference>
<keyword evidence="15" id="KW-0472">Membrane</keyword>
<keyword evidence="8" id="KW-1003">Cell membrane</keyword>
<keyword evidence="10" id="KW-0732">Signal</keyword>
<evidence type="ECO:0000256" key="10">
    <source>
        <dbReference type="ARBA" id="ARBA00022729"/>
    </source>
</evidence>
<evidence type="ECO:0000256" key="17">
    <source>
        <dbReference type="ARBA" id="ARBA00023228"/>
    </source>
</evidence>
<dbReference type="RefSeq" id="XP_019643290.1">
    <property type="nucleotide sequence ID" value="XM_019787731.1"/>
</dbReference>
<dbReference type="GO" id="GO:0005765">
    <property type="term" value="C:lysosomal membrane"/>
    <property type="evidence" value="ECO:0007669"/>
    <property type="project" value="UniProtKB-SubCell"/>
</dbReference>
<evidence type="ECO:0000256" key="6">
    <source>
        <dbReference type="ARBA" id="ARBA00009348"/>
    </source>
</evidence>
<gene>
    <name evidence="28" type="primary">LOC109484464</name>
</gene>
<evidence type="ECO:0000256" key="1">
    <source>
        <dbReference type="ARBA" id="ARBA00000427"/>
    </source>
</evidence>
<keyword evidence="12" id="KW-0378">Hydrolase</keyword>
<evidence type="ECO:0000256" key="13">
    <source>
        <dbReference type="ARBA" id="ARBA00022963"/>
    </source>
</evidence>
<evidence type="ECO:0000256" key="14">
    <source>
        <dbReference type="ARBA" id="ARBA00023098"/>
    </source>
</evidence>
<dbReference type="CDD" id="cd15482">
    <property type="entry name" value="Sialidase_non-viral"/>
    <property type="match status" value="1"/>
</dbReference>
<keyword evidence="16" id="KW-0325">Glycoprotein</keyword>
<keyword evidence="18" id="KW-0119">Carbohydrate metabolism</keyword>
<evidence type="ECO:0000313" key="28">
    <source>
        <dbReference type="RefSeq" id="XP_019643290.1"/>
    </source>
</evidence>
<sequence>MAEVKLVVIVSAFVVLVSALPSFATFLGPTQRKVSPLLLEEQVIWLAGGGQGGVSSYRIPLLSRTPRGHLVAVCEARKYNAGDAGEKFLAIRRSEDKGMTWQPLGYVLDDGTYFDGIGLGSILVDEETATMFIFYSHCPHFEKCTFSTTYVVNSTDDGKTWGQPVNITGMIGMHGREFETGPGFGIQKKHAPYQGRLVTCGHSHPKHGRMVSCAYSDDHGRTWAAGQALLSIPFTGKHEVGDFVPGETELVELPDGSIVINARNQYHYHCRCRIVFRSFDGGETFPLQHLYFDETLVDSAVAAGLYYHDGVMFFSNPANDKSREDMTLRWSYDNGTTWAGSYQVWPNAAAYSTLMMLHTDTEDSKYIYLLYEKGQKNAYSTISLAKISIYGEL</sequence>
<evidence type="ECO:0000256" key="12">
    <source>
        <dbReference type="ARBA" id="ARBA00022801"/>
    </source>
</evidence>
<dbReference type="GO" id="GO:0031410">
    <property type="term" value="C:cytoplasmic vesicle"/>
    <property type="evidence" value="ECO:0007669"/>
    <property type="project" value="UniProtKB-SubCell"/>
</dbReference>
<evidence type="ECO:0000256" key="15">
    <source>
        <dbReference type="ARBA" id="ARBA00023136"/>
    </source>
</evidence>
<dbReference type="GO" id="GO:0006689">
    <property type="term" value="P:ganglioside catabolic process"/>
    <property type="evidence" value="ECO:0007669"/>
    <property type="project" value="TreeGrafter"/>
</dbReference>
<evidence type="ECO:0000259" key="26">
    <source>
        <dbReference type="Pfam" id="PF13088"/>
    </source>
</evidence>
<evidence type="ECO:0000256" key="7">
    <source>
        <dbReference type="ARBA" id="ARBA00012733"/>
    </source>
</evidence>
<keyword evidence="27" id="KW-1185">Reference proteome</keyword>
<evidence type="ECO:0000256" key="8">
    <source>
        <dbReference type="ARBA" id="ARBA00022475"/>
    </source>
</evidence>
<evidence type="ECO:0000256" key="21">
    <source>
        <dbReference type="ARBA" id="ARBA00037235"/>
    </source>
</evidence>
<dbReference type="FunFam" id="2.120.10.10:FF:000003">
    <property type="entry name" value="Neuraminidase 1"/>
    <property type="match status" value="1"/>
</dbReference>
<dbReference type="Proteomes" id="UP000515135">
    <property type="component" value="Unplaced"/>
</dbReference>
<keyword evidence="19" id="KW-0326">Glycosidase</keyword>
<evidence type="ECO:0000256" key="25">
    <source>
        <dbReference type="ARBA" id="ARBA00041413"/>
    </source>
</evidence>
<proteinExistence type="inferred from homology"/>
<dbReference type="KEGG" id="bbel:109484464"/>
<protein>
    <recommendedName>
        <fullName evidence="23">Sialidase-1</fullName>
        <ecNumber evidence="7">3.2.1.18</ecNumber>
    </recommendedName>
    <alternativeName>
        <fullName evidence="25">Lysosomal sialidase</fullName>
    </alternativeName>
    <alternativeName>
        <fullName evidence="24">N-acetyl-alpha-neuraminidase 1</fullName>
    </alternativeName>
</protein>
<evidence type="ECO:0000256" key="16">
    <source>
        <dbReference type="ARBA" id="ARBA00023180"/>
    </source>
</evidence>
<feature type="domain" description="Sialidase" evidence="26">
    <location>
        <begin position="68"/>
        <end position="356"/>
    </location>
</feature>
<comment type="function">
    <text evidence="21">Catalyzes the removal of sialic acid (N-acetylneuraminic acid) moieties from glycoproteins and glycolipids. To be active, it is strictly dependent on its presence in the multienzyme complex. Appears to have a preference for alpha 2-3 and alpha 2-6 sialyl linkage.</text>
</comment>
<comment type="catalytic activity">
    <reaction evidence="1">
        <text>Hydrolysis of alpha-(2-&gt;3)-, alpha-(2-&gt;6)-, alpha-(2-&gt;8)- glycosidic linkages of terminal sialic acid residues in oligosaccharides, glycoproteins, glycolipids, colominic acid and synthetic substrates.</text>
        <dbReference type="EC" id="3.2.1.18"/>
    </reaction>
</comment>
<dbReference type="SUPFAM" id="SSF50939">
    <property type="entry name" value="Sialidases"/>
    <property type="match status" value="1"/>
</dbReference>
<evidence type="ECO:0000256" key="19">
    <source>
        <dbReference type="ARBA" id="ARBA00023295"/>
    </source>
</evidence>
<evidence type="ECO:0000256" key="5">
    <source>
        <dbReference type="ARBA" id="ARBA00004541"/>
    </source>
</evidence>
<dbReference type="AlphaFoldDB" id="A0A6P4ZQ27"/>
<dbReference type="GO" id="GO:0005886">
    <property type="term" value="C:plasma membrane"/>
    <property type="evidence" value="ECO:0007669"/>
    <property type="project" value="UniProtKB-SubCell"/>
</dbReference>
<evidence type="ECO:0000313" key="27">
    <source>
        <dbReference type="Proteomes" id="UP000515135"/>
    </source>
</evidence>
<accession>A0A6P4ZQ27</accession>
<keyword evidence="11" id="KW-0677">Repeat</keyword>